<evidence type="ECO:0000313" key="9">
    <source>
        <dbReference type="EMBL" id="MCM4079516.1"/>
    </source>
</evidence>
<dbReference type="InterPro" id="IPR011701">
    <property type="entry name" value="MFS"/>
</dbReference>
<feature type="transmembrane region" description="Helical" evidence="7">
    <location>
        <begin position="312"/>
        <end position="341"/>
    </location>
</feature>
<organism evidence="9 10">
    <name type="scientific">Paractinoplanes hotanensis</name>
    <dbReference type="NCBI Taxonomy" id="2906497"/>
    <lineage>
        <taxon>Bacteria</taxon>
        <taxon>Bacillati</taxon>
        <taxon>Actinomycetota</taxon>
        <taxon>Actinomycetes</taxon>
        <taxon>Micromonosporales</taxon>
        <taxon>Micromonosporaceae</taxon>
        <taxon>Paractinoplanes</taxon>
    </lineage>
</organism>
<feature type="transmembrane region" description="Helical" evidence="7">
    <location>
        <begin position="224"/>
        <end position="244"/>
    </location>
</feature>
<evidence type="ECO:0000256" key="2">
    <source>
        <dbReference type="ARBA" id="ARBA00022448"/>
    </source>
</evidence>
<feature type="transmembrane region" description="Helical" evidence="7">
    <location>
        <begin position="287"/>
        <end position="306"/>
    </location>
</feature>
<keyword evidence="10" id="KW-1185">Reference proteome</keyword>
<comment type="caution">
    <text evidence="9">The sequence shown here is derived from an EMBL/GenBank/DDBJ whole genome shotgun (WGS) entry which is preliminary data.</text>
</comment>
<evidence type="ECO:0000256" key="3">
    <source>
        <dbReference type="ARBA" id="ARBA00022475"/>
    </source>
</evidence>
<dbReference type="SUPFAM" id="SSF103473">
    <property type="entry name" value="MFS general substrate transporter"/>
    <property type="match status" value="1"/>
</dbReference>
<evidence type="ECO:0000256" key="4">
    <source>
        <dbReference type="ARBA" id="ARBA00022692"/>
    </source>
</evidence>
<feature type="transmembrane region" description="Helical" evidence="7">
    <location>
        <begin position="348"/>
        <end position="374"/>
    </location>
</feature>
<dbReference type="PROSITE" id="PS00216">
    <property type="entry name" value="SUGAR_TRANSPORT_1"/>
    <property type="match status" value="1"/>
</dbReference>
<feature type="transmembrane region" description="Helical" evidence="7">
    <location>
        <begin position="177"/>
        <end position="196"/>
    </location>
</feature>
<feature type="transmembrane region" description="Helical" evidence="7">
    <location>
        <begin position="112"/>
        <end position="134"/>
    </location>
</feature>
<dbReference type="PANTHER" id="PTHR23517:SF13">
    <property type="entry name" value="MAJOR FACILITATOR SUPERFAMILY MFS_1"/>
    <property type="match status" value="1"/>
</dbReference>
<keyword evidence="5 7" id="KW-1133">Transmembrane helix</keyword>
<feature type="transmembrane region" description="Helical" evidence="7">
    <location>
        <begin position="146"/>
        <end position="171"/>
    </location>
</feature>
<dbReference type="EMBL" id="JAMQOL010000022">
    <property type="protein sequence ID" value="MCM4079516.1"/>
    <property type="molecule type" value="Genomic_DNA"/>
</dbReference>
<keyword evidence="6 7" id="KW-0472">Membrane</keyword>
<evidence type="ECO:0000313" key="10">
    <source>
        <dbReference type="Proteomes" id="UP001523216"/>
    </source>
</evidence>
<feature type="transmembrane region" description="Helical" evidence="7">
    <location>
        <begin position="87"/>
        <end position="106"/>
    </location>
</feature>
<dbReference type="InterPro" id="IPR036259">
    <property type="entry name" value="MFS_trans_sf"/>
</dbReference>
<dbReference type="RefSeq" id="WP_251799359.1">
    <property type="nucleotide sequence ID" value="NZ_JAMQOL010000022.1"/>
</dbReference>
<comment type="subcellular location">
    <subcellularLocation>
        <location evidence="1">Cell membrane</location>
        <topology evidence="1">Multi-pass membrane protein</topology>
    </subcellularLocation>
</comment>
<keyword evidence="2" id="KW-0813">Transport</keyword>
<dbReference type="PANTHER" id="PTHR23517">
    <property type="entry name" value="RESISTANCE PROTEIN MDTM, PUTATIVE-RELATED-RELATED"/>
    <property type="match status" value="1"/>
</dbReference>
<protein>
    <submittedName>
        <fullName evidence="9">MFS transporter</fullName>
    </submittedName>
</protein>
<evidence type="ECO:0000256" key="7">
    <source>
        <dbReference type="SAM" id="Phobius"/>
    </source>
</evidence>
<name>A0ABT0Y0G4_9ACTN</name>
<dbReference type="Gene3D" id="1.20.1250.20">
    <property type="entry name" value="MFS general substrate transporter like domains"/>
    <property type="match status" value="1"/>
</dbReference>
<evidence type="ECO:0000256" key="6">
    <source>
        <dbReference type="ARBA" id="ARBA00023136"/>
    </source>
</evidence>
<feature type="transmembrane region" description="Helical" evidence="7">
    <location>
        <begin position="380"/>
        <end position="397"/>
    </location>
</feature>
<accession>A0ABT0Y0G4</accession>
<gene>
    <name evidence="9" type="ORF">LXN57_18235</name>
</gene>
<feature type="transmembrane region" description="Helical" evidence="7">
    <location>
        <begin position="53"/>
        <end position="75"/>
    </location>
</feature>
<dbReference type="Pfam" id="PF07690">
    <property type="entry name" value="MFS_1"/>
    <property type="match status" value="1"/>
</dbReference>
<reference evidence="9 10" key="1">
    <citation type="submission" date="2022-06" db="EMBL/GenBank/DDBJ databases">
        <title>Actinoplanes abujensis sp. nov., isolated from Nigerian arid soil.</title>
        <authorList>
            <person name="Ding P."/>
        </authorList>
    </citation>
    <scope>NUCLEOTIDE SEQUENCE [LARGE SCALE GENOMIC DNA]</scope>
    <source>
        <strain evidence="10">TRM88002</strain>
    </source>
</reference>
<evidence type="ECO:0000256" key="1">
    <source>
        <dbReference type="ARBA" id="ARBA00004651"/>
    </source>
</evidence>
<dbReference type="InterPro" id="IPR020846">
    <property type="entry name" value="MFS_dom"/>
</dbReference>
<evidence type="ECO:0000256" key="5">
    <source>
        <dbReference type="ARBA" id="ARBA00022989"/>
    </source>
</evidence>
<dbReference type="Proteomes" id="UP001523216">
    <property type="component" value="Unassembled WGS sequence"/>
</dbReference>
<sequence>MTTLADPPPSVRNRRLSRPVAFAAIAAIFVTFSAASAAPSPLYVVYQHLWSFSATTLTAVFAVYVVGLIGSLLVLGALSDHIGRRPVLAAAIAVEAVSLVLFLTAGDVGVLLAARLIQGIATGAAMTTLGAALVDLNPPHAPGRAGLINGLAPVAGLAVGALGTGVLVQYAPSPTHFIWALLLAGMVLAGIVVARIPETSARRPGAAASLAPRLGVPPRLRGDLLALVPIIVASWAIGGLYLSLGPSVAAGVFGIGSHLVGGLVVTLLCGTGALTSFLLRNVPTKRVLLLAGSLLTVGAAVSVTGLELSSALLAAVGTVISGVGFGASSLASFGTLAVLAAPHERGELFAVALVIAYVAFSVPAVIAGFAATSAGLHDTALVYGLVVAVLGAAALVAQQMRKCVTA</sequence>
<proteinExistence type="predicted"/>
<feature type="transmembrane region" description="Helical" evidence="7">
    <location>
        <begin position="250"/>
        <end position="275"/>
    </location>
</feature>
<keyword evidence="3" id="KW-1003">Cell membrane</keyword>
<keyword evidence="4 7" id="KW-0812">Transmembrane</keyword>
<dbReference type="InterPro" id="IPR005829">
    <property type="entry name" value="Sugar_transporter_CS"/>
</dbReference>
<dbReference type="InterPro" id="IPR050171">
    <property type="entry name" value="MFS_Transporters"/>
</dbReference>
<feature type="domain" description="Major facilitator superfamily (MFS) profile" evidence="8">
    <location>
        <begin position="19"/>
        <end position="402"/>
    </location>
</feature>
<dbReference type="PROSITE" id="PS50850">
    <property type="entry name" value="MFS"/>
    <property type="match status" value="1"/>
</dbReference>
<evidence type="ECO:0000259" key="8">
    <source>
        <dbReference type="PROSITE" id="PS50850"/>
    </source>
</evidence>